<dbReference type="Gene3D" id="3.40.50.2000">
    <property type="entry name" value="Glycogen Phosphorylase B"/>
    <property type="match status" value="1"/>
</dbReference>
<dbReference type="GO" id="GO:0016740">
    <property type="term" value="F:transferase activity"/>
    <property type="evidence" value="ECO:0007669"/>
    <property type="project" value="UniProtKB-KW"/>
</dbReference>
<dbReference type="STRING" id="574651.SAMN04487968_10514"/>
<keyword evidence="2" id="KW-1185">Reference proteome</keyword>
<reference evidence="1 2" key="1">
    <citation type="submission" date="2016-10" db="EMBL/GenBank/DDBJ databases">
        <authorList>
            <person name="de Groot N.N."/>
        </authorList>
    </citation>
    <scope>NUCLEOTIDE SEQUENCE [LARGE SCALE GENOMIC DNA]</scope>
    <source>
        <strain evidence="1 2">CGMCC 1.7056</strain>
    </source>
</reference>
<gene>
    <name evidence="1" type="ORF">SAMN04487968_10514</name>
</gene>
<proteinExistence type="predicted"/>
<evidence type="ECO:0000313" key="2">
    <source>
        <dbReference type="Proteomes" id="UP000198832"/>
    </source>
</evidence>
<name>A0A1I1HTT2_9ACTN</name>
<dbReference type="EMBL" id="FOLB01000005">
    <property type="protein sequence ID" value="SFC27477.1"/>
    <property type="molecule type" value="Genomic_DNA"/>
</dbReference>
<sequence length="339" mass="38335">MESLGAVLSTTNPYIVQLIDSLHERSDVEIHLFSFRRAIFGRYDVLHIHWPEVTIGGHRPLGRLARRTLTTAMVLRLALTRTVIVRTWHNTDRPAGLSRWDQALLDAIDRLTVAVIRLNDHTPVPLDCPTRTIRHGHYRDWYAGHRVAVGRHSRRLLYFGLVRKYKGIDGLLKLAADKRDLDVELRFVGAPSDKELGELIRMRAARDHRISYLLEYVDDATLAREILQSSLVVLPYREMHNSGAVLLALSLDTPVLVPENPVTRELAAEVGPGWVHMFRGDLTMHDIRAALVRAQNRTLNSRPNLDARSWSEAGKAHAAVFRAALRRDSAAEVPNLDAP</sequence>
<dbReference type="SUPFAM" id="SSF53756">
    <property type="entry name" value="UDP-Glycosyltransferase/glycogen phosphorylase"/>
    <property type="match status" value="1"/>
</dbReference>
<dbReference type="AlphaFoldDB" id="A0A1I1HTT2"/>
<dbReference type="RefSeq" id="WP_175507605.1">
    <property type="nucleotide sequence ID" value="NZ_FOLB01000005.1"/>
</dbReference>
<accession>A0A1I1HTT2</accession>
<dbReference type="Proteomes" id="UP000198832">
    <property type="component" value="Unassembled WGS sequence"/>
</dbReference>
<dbReference type="Pfam" id="PF13692">
    <property type="entry name" value="Glyco_trans_1_4"/>
    <property type="match status" value="1"/>
</dbReference>
<evidence type="ECO:0000313" key="1">
    <source>
        <dbReference type="EMBL" id="SFC27477.1"/>
    </source>
</evidence>
<organism evidence="1 2">
    <name type="scientific">Nocardioides terrae</name>
    <dbReference type="NCBI Taxonomy" id="574651"/>
    <lineage>
        <taxon>Bacteria</taxon>
        <taxon>Bacillati</taxon>
        <taxon>Actinomycetota</taxon>
        <taxon>Actinomycetes</taxon>
        <taxon>Propionibacteriales</taxon>
        <taxon>Nocardioidaceae</taxon>
        <taxon>Nocardioides</taxon>
    </lineage>
</organism>
<keyword evidence="1" id="KW-0808">Transferase</keyword>
<protein>
    <submittedName>
        <fullName evidence="1">Glycosyltransferase involved in cell wall bisynthesis</fullName>
    </submittedName>
</protein>